<protein>
    <submittedName>
        <fullName evidence="2">Uncharacterized protein</fullName>
    </submittedName>
</protein>
<sequence>MRLQKYGGNVLRRRVKRARIEEKTEKMIGIEEMRKIREEIQKQRETNPKENFKVRTANNVDPLSNGKENNLVAKSSCKIAWT</sequence>
<name>A0A914LAW3_MELIC</name>
<proteinExistence type="predicted"/>
<keyword evidence="1" id="KW-1185">Reference proteome</keyword>
<accession>A0A914LAW3</accession>
<evidence type="ECO:0000313" key="2">
    <source>
        <dbReference type="WBParaSite" id="Minc3s00315g10017"/>
    </source>
</evidence>
<dbReference type="WBParaSite" id="Minc3s00315g10017">
    <property type="protein sequence ID" value="Minc3s00315g10017"/>
    <property type="gene ID" value="Minc3s00315g10017"/>
</dbReference>
<dbReference type="Proteomes" id="UP000887563">
    <property type="component" value="Unplaced"/>
</dbReference>
<evidence type="ECO:0000313" key="1">
    <source>
        <dbReference type="Proteomes" id="UP000887563"/>
    </source>
</evidence>
<reference evidence="2" key="1">
    <citation type="submission" date="2022-11" db="UniProtKB">
        <authorList>
            <consortium name="WormBaseParasite"/>
        </authorList>
    </citation>
    <scope>IDENTIFICATION</scope>
</reference>
<dbReference type="AlphaFoldDB" id="A0A914LAW3"/>
<organism evidence="1 2">
    <name type="scientific">Meloidogyne incognita</name>
    <name type="common">Southern root-knot nematode worm</name>
    <name type="synonym">Oxyuris incognita</name>
    <dbReference type="NCBI Taxonomy" id="6306"/>
    <lineage>
        <taxon>Eukaryota</taxon>
        <taxon>Metazoa</taxon>
        <taxon>Ecdysozoa</taxon>
        <taxon>Nematoda</taxon>
        <taxon>Chromadorea</taxon>
        <taxon>Rhabditida</taxon>
        <taxon>Tylenchina</taxon>
        <taxon>Tylenchomorpha</taxon>
        <taxon>Tylenchoidea</taxon>
        <taxon>Meloidogynidae</taxon>
        <taxon>Meloidogyninae</taxon>
        <taxon>Meloidogyne</taxon>
        <taxon>Meloidogyne incognita group</taxon>
    </lineage>
</organism>